<evidence type="ECO:0000313" key="3">
    <source>
        <dbReference type="EMBL" id="CAG8526132.1"/>
    </source>
</evidence>
<proteinExistence type="predicted"/>
<evidence type="ECO:0000256" key="2">
    <source>
        <dbReference type="SAM" id="Phobius"/>
    </source>
</evidence>
<dbReference type="PANTHER" id="PTHR28080:SF1">
    <property type="entry name" value="PEROXISOMAL BIOGENESIS FACTOR 3"/>
    <property type="match status" value="1"/>
</dbReference>
<feature type="compositionally biased region" description="Polar residues" evidence="1">
    <location>
        <begin position="157"/>
        <end position="174"/>
    </location>
</feature>
<feature type="transmembrane region" description="Helical" evidence="2">
    <location>
        <begin position="203"/>
        <end position="222"/>
    </location>
</feature>
<dbReference type="AlphaFoldDB" id="A0A9N9ADG7"/>
<dbReference type="GO" id="GO:0030674">
    <property type="term" value="F:protein-macromolecule adaptor activity"/>
    <property type="evidence" value="ECO:0007669"/>
    <property type="project" value="TreeGrafter"/>
</dbReference>
<reference evidence="3" key="1">
    <citation type="submission" date="2021-06" db="EMBL/GenBank/DDBJ databases">
        <authorList>
            <person name="Kallberg Y."/>
            <person name="Tangrot J."/>
            <person name="Rosling A."/>
        </authorList>
    </citation>
    <scope>NUCLEOTIDE SEQUENCE</scope>
    <source>
        <strain evidence="3">IA702</strain>
    </source>
</reference>
<keyword evidence="2" id="KW-1133">Transmembrane helix</keyword>
<dbReference type="PANTHER" id="PTHR28080">
    <property type="entry name" value="PEROXISOMAL BIOGENESIS FACTOR 3"/>
    <property type="match status" value="1"/>
</dbReference>
<dbReference type="InterPro" id="IPR006966">
    <property type="entry name" value="Peroxin-3"/>
</dbReference>
<dbReference type="Pfam" id="PF04882">
    <property type="entry name" value="Peroxin-3"/>
    <property type="match status" value="1"/>
</dbReference>
<feature type="compositionally biased region" description="Polar residues" evidence="1">
    <location>
        <begin position="108"/>
        <end position="123"/>
    </location>
</feature>
<dbReference type="Proteomes" id="UP000789572">
    <property type="component" value="Unassembled WGS sequence"/>
</dbReference>
<feature type="region of interest" description="Disordered" evidence="1">
    <location>
        <begin position="108"/>
        <end position="180"/>
    </location>
</feature>
<accession>A0A9N9ADG7</accession>
<organism evidence="3 4">
    <name type="scientific">Paraglomus occultum</name>
    <dbReference type="NCBI Taxonomy" id="144539"/>
    <lineage>
        <taxon>Eukaryota</taxon>
        <taxon>Fungi</taxon>
        <taxon>Fungi incertae sedis</taxon>
        <taxon>Mucoromycota</taxon>
        <taxon>Glomeromycotina</taxon>
        <taxon>Glomeromycetes</taxon>
        <taxon>Paraglomerales</taxon>
        <taxon>Paraglomeraceae</taxon>
        <taxon>Paraglomus</taxon>
    </lineage>
</organism>
<evidence type="ECO:0000313" key="4">
    <source>
        <dbReference type="Proteomes" id="UP000789572"/>
    </source>
</evidence>
<dbReference type="OrthoDB" id="45930at2759"/>
<keyword evidence="2" id="KW-0812">Transmembrane</keyword>
<keyword evidence="4" id="KW-1185">Reference proteome</keyword>
<keyword evidence="2" id="KW-0472">Membrane</keyword>
<dbReference type="GO" id="GO:0045046">
    <property type="term" value="P:protein import into peroxisome membrane"/>
    <property type="evidence" value="ECO:0007669"/>
    <property type="project" value="TreeGrafter"/>
</dbReference>
<protein>
    <submittedName>
        <fullName evidence="3">2629_t:CDS:1</fullName>
    </submittedName>
</protein>
<feature type="transmembrane region" description="Helical" evidence="2">
    <location>
        <begin position="15"/>
        <end position="33"/>
    </location>
</feature>
<comment type="caution">
    <text evidence="3">The sequence shown here is derived from an EMBL/GenBank/DDBJ whole genome shotgun (WGS) entry which is preliminary data.</text>
</comment>
<gene>
    <name evidence="3" type="ORF">POCULU_LOCUS3826</name>
</gene>
<name>A0A9N9ADG7_9GLOM</name>
<evidence type="ECO:0000256" key="1">
    <source>
        <dbReference type="SAM" id="MobiDB-lite"/>
    </source>
</evidence>
<sequence length="456" mass="52320">MWTSLKNYFKKHRRSLTITAFAVSGTYLLGIWAKWKFLEWQERSAAERTARENMKRRFQKRQSDCVYTITSCLHIVADNILNEIDVDAIINELQKARNRKQSTKIFSPTSSVVMVDPATNSTDNDQEDDASKVNSESEKNGVDNNTEQSVEKDESTPESSSNDSIPESPTNGSVESEVVMDKKTKRELWEEVKIKSFMRTISAVYIFALLSLLTHLQLNLLGRFNYLHSVISLTERDREQTIQIQHPTGSTISALTETKYLTFSWWLLQVSWRHLVDTVNFAVQSVLADVPVNRRVKYEDIVWMISQVRSHVEGSPELRKTFRGIMLPDKMSDELEVLRKGSNHSNEPVIEKELRDLLNETKDVIDSNDFWIVQNAVLNKLFGVMLSDIHNIFYPPDANNNELEDKEMVLAKLLPGITREAHQVVNGVPNRFLEAISEITELEALSAIIYTSFEDE</sequence>
<feature type="compositionally biased region" description="Basic and acidic residues" evidence="1">
    <location>
        <begin position="129"/>
        <end position="141"/>
    </location>
</feature>
<dbReference type="EMBL" id="CAJVPJ010000454">
    <property type="protein sequence ID" value="CAG8526132.1"/>
    <property type="molecule type" value="Genomic_DNA"/>
</dbReference>
<dbReference type="GO" id="GO:0005778">
    <property type="term" value="C:peroxisomal membrane"/>
    <property type="evidence" value="ECO:0007669"/>
    <property type="project" value="InterPro"/>
</dbReference>